<name>A0ABQ8GHR2_9PEZI</name>
<comment type="caution">
    <text evidence="1">The sequence shown here is derived from an EMBL/GenBank/DDBJ whole genome shotgun (WGS) entry which is preliminary data.</text>
</comment>
<sequence length="132" mass="14667">MIPLLSPIGRFLPKILRPNDAPRRRLHYLFFFIVFFPLAAASSSPPVPFLSFFLCSAAHHLGTLGPPPRYASRTICPYLARTCTRHPETGSALRQGDWKAKGRDRTSFPTYRYPGGAGSAWHATGGVWLALK</sequence>
<dbReference type="Proteomes" id="UP000774617">
    <property type="component" value="Unassembled WGS sequence"/>
</dbReference>
<evidence type="ECO:0000313" key="2">
    <source>
        <dbReference type="Proteomes" id="UP000774617"/>
    </source>
</evidence>
<keyword evidence="2" id="KW-1185">Reference proteome</keyword>
<dbReference type="EMBL" id="JAGTJR010000009">
    <property type="protein sequence ID" value="KAH7054255.1"/>
    <property type="molecule type" value="Genomic_DNA"/>
</dbReference>
<proteinExistence type="predicted"/>
<protein>
    <submittedName>
        <fullName evidence="1">Uncharacterized protein</fullName>
    </submittedName>
</protein>
<organism evidence="1 2">
    <name type="scientific">Macrophomina phaseolina</name>
    <dbReference type="NCBI Taxonomy" id="35725"/>
    <lineage>
        <taxon>Eukaryota</taxon>
        <taxon>Fungi</taxon>
        <taxon>Dikarya</taxon>
        <taxon>Ascomycota</taxon>
        <taxon>Pezizomycotina</taxon>
        <taxon>Dothideomycetes</taxon>
        <taxon>Dothideomycetes incertae sedis</taxon>
        <taxon>Botryosphaeriales</taxon>
        <taxon>Botryosphaeriaceae</taxon>
        <taxon>Macrophomina</taxon>
    </lineage>
</organism>
<evidence type="ECO:0000313" key="1">
    <source>
        <dbReference type="EMBL" id="KAH7054255.1"/>
    </source>
</evidence>
<accession>A0ABQ8GHR2</accession>
<gene>
    <name evidence="1" type="ORF">B0J12DRAFT_448907</name>
</gene>
<reference evidence="1 2" key="1">
    <citation type="journal article" date="2021" name="Nat. Commun.">
        <title>Genetic determinants of endophytism in the Arabidopsis root mycobiome.</title>
        <authorList>
            <person name="Mesny F."/>
            <person name="Miyauchi S."/>
            <person name="Thiergart T."/>
            <person name="Pickel B."/>
            <person name="Atanasova L."/>
            <person name="Karlsson M."/>
            <person name="Huettel B."/>
            <person name="Barry K.W."/>
            <person name="Haridas S."/>
            <person name="Chen C."/>
            <person name="Bauer D."/>
            <person name="Andreopoulos W."/>
            <person name="Pangilinan J."/>
            <person name="LaButti K."/>
            <person name="Riley R."/>
            <person name="Lipzen A."/>
            <person name="Clum A."/>
            <person name="Drula E."/>
            <person name="Henrissat B."/>
            <person name="Kohler A."/>
            <person name="Grigoriev I.V."/>
            <person name="Martin F.M."/>
            <person name="Hacquard S."/>
        </authorList>
    </citation>
    <scope>NUCLEOTIDE SEQUENCE [LARGE SCALE GENOMIC DNA]</scope>
    <source>
        <strain evidence="1 2">MPI-SDFR-AT-0080</strain>
    </source>
</reference>